<proteinExistence type="predicted"/>
<keyword evidence="1" id="KW-0472">Membrane</keyword>
<dbReference type="STRING" id="549789.NIES30_22105"/>
<feature type="transmembrane region" description="Helical" evidence="1">
    <location>
        <begin position="175"/>
        <end position="195"/>
    </location>
</feature>
<evidence type="ECO:0000313" key="3">
    <source>
        <dbReference type="Proteomes" id="UP000185557"/>
    </source>
</evidence>
<gene>
    <name evidence="2" type="ORF">NIES30_22105</name>
</gene>
<comment type="caution">
    <text evidence="2">The sequence shown here is derived from an EMBL/GenBank/DDBJ whole genome shotgun (WGS) entry which is preliminary data.</text>
</comment>
<dbReference type="AlphaFoldDB" id="A0A1U7IZR5"/>
<feature type="transmembrane region" description="Helical" evidence="1">
    <location>
        <begin position="137"/>
        <end position="163"/>
    </location>
</feature>
<organism evidence="2 3">
    <name type="scientific">Phormidium tenue NIES-30</name>
    <dbReference type="NCBI Taxonomy" id="549789"/>
    <lineage>
        <taxon>Bacteria</taxon>
        <taxon>Bacillati</taxon>
        <taxon>Cyanobacteriota</taxon>
        <taxon>Cyanophyceae</taxon>
        <taxon>Oscillatoriophycideae</taxon>
        <taxon>Oscillatoriales</taxon>
        <taxon>Oscillatoriaceae</taxon>
        <taxon>Phormidium</taxon>
    </lineage>
</organism>
<name>A0A1U7IZR5_9CYAN</name>
<feature type="transmembrane region" description="Helical" evidence="1">
    <location>
        <begin position="21"/>
        <end position="45"/>
    </location>
</feature>
<keyword evidence="3" id="KW-1185">Reference proteome</keyword>
<keyword evidence="1" id="KW-1133">Transmembrane helix</keyword>
<feature type="transmembrane region" description="Helical" evidence="1">
    <location>
        <begin position="220"/>
        <end position="241"/>
    </location>
</feature>
<dbReference type="Proteomes" id="UP000185557">
    <property type="component" value="Unassembled WGS sequence"/>
</dbReference>
<dbReference type="PANTHER" id="PTHR43229:SF6">
    <property type="entry name" value="ABC-TYPE MULTIDRUG TRANSPORT SYSTEM, PERMEASE COMPONENT"/>
    <property type="match status" value="1"/>
</dbReference>
<dbReference type="EMBL" id="MRCG01000022">
    <property type="protein sequence ID" value="OKH44518.1"/>
    <property type="molecule type" value="Genomic_DNA"/>
</dbReference>
<dbReference type="OrthoDB" id="9815972at2"/>
<evidence type="ECO:0000256" key="1">
    <source>
        <dbReference type="SAM" id="Phobius"/>
    </source>
</evidence>
<accession>A0A1U7IZR5</accession>
<feature type="transmembrane region" description="Helical" evidence="1">
    <location>
        <begin position="57"/>
        <end position="81"/>
    </location>
</feature>
<dbReference type="RefSeq" id="WP_073610624.1">
    <property type="nucleotide sequence ID" value="NZ_MRCG01000022.1"/>
</dbReference>
<sequence length="257" mass="28230">MIDLLYAELKRTWIQFIRYPTEVISGIVIIMAVFYGLFASAQYMAGPGFAFGDRLDAVVLGYALWTLIISVNNDIAINLQIEAETGTLEQVFLSPYGAPRVFLARAFASLALRLLILIVVLLLLMGLSGSRLAFPPILLLPLASLLLGGYGLAFLLGAAALVFKRVQQILGIFQFLLLFLLAAPLEEATGLMQYLRFLLPMLPSTGLLRDLMARSLGLDWFIYGLALLNGVVYFAIGLLVFRWAEATAKQRGSLSGY</sequence>
<evidence type="ECO:0000313" key="2">
    <source>
        <dbReference type="EMBL" id="OKH44518.1"/>
    </source>
</evidence>
<reference evidence="2 3" key="1">
    <citation type="submission" date="2016-11" db="EMBL/GenBank/DDBJ databases">
        <title>Draft Genome Sequences of Nine Cyanobacterial Strains from Diverse Habitats.</title>
        <authorList>
            <person name="Zhu T."/>
            <person name="Hou S."/>
            <person name="Lu X."/>
            <person name="Hess W.R."/>
        </authorList>
    </citation>
    <scope>NUCLEOTIDE SEQUENCE [LARGE SCALE GENOMIC DNA]</scope>
    <source>
        <strain evidence="2 3">NIES-30</strain>
    </source>
</reference>
<dbReference type="InterPro" id="IPR051784">
    <property type="entry name" value="Nod_factor_ABC_transporter"/>
</dbReference>
<feature type="transmembrane region" description="Helical" evidence="1">
    <location>
        <begin position="102"/>
        <end position="125"/>
    </location>
</feature>
<dbReference type="PANTHER" id="PTHR43229">
    <property type="entry name" value="NODULATION PROTEIN J"/>
    <property type="match status" value="1"/>
</dbReference>
<protein>
    <submittedName>
        <fullName evidence="2">ABC transporter</fullName>
    </submittedName>
</protein>
<keyword evidence="1" id="KW-0812">Transmembrane</keyword>